<accession>A0ABN7WB86</accession>
<sequence>EELVPGEMLWKVLEYFSIGEHTYPLPPPSHISESIKDCIKLIINNASEYLDYITPWKIISSN</sequence>
<name>A0ABN7WB86_GIGMA</name>
<keyword evidence="2" id="KW-1185">Reference proteome</keyword>
<feature type="non-terminal residue" evidence="1">
    <location>
        <position position="1"/>
    </location>
</feature>
<dbReference type="Proteomes" id="UP000789901">
    <property type="component" value="Unassembled WGS sequence"/>
</dbReference>
<proteinExistence type="predicted"/>
<reference evidence="1 2" key="1">
    <citation type="submission" date="2021-06" db="EMBL/GenBank/DDBJ databases">
        <authorList>
            <person name="Kallberg Y."/>
            <person name="Tangrot J."/>
            <person name="Rosling A."/>
        </authorList>
    </citation>
    <scope>NUCLEOTIDE SEQUENCE [LARGE SCALE GENOMIC DNA]</scope>
    <source>
        <strain evidence="1 2">120-4 pot B 10/14</strain>
    </source>
</reference>
<gene>
    <name evidence="1" type="ORF">GMARGA_LOCUS28666</name>
</gene>
<dbReference type="EMBL" id="CAJVQB010037056">
    <property type="protein sequence ID" value="CAG8824794.1"/>
    <property type="molecule type" value="Genomic_DNA"/>
</dbReference>
<evidence type="ECO:0000313" key="1">
    <source>
        <dbReference type="EMBL" id="CAG8824794.1"/>
    </source>
</evidence>
<evidence type="ECO:0000313" key="2">
    <source>
        <dbReference type="Proteomes" id="UP000789901"/>
    </source>
</evidence>
<protein>
    <submittedName>
        <fullName evidence="1">26125_t:CDS:1</fullName>
    </submittedName>
</protein>
<organism evidence="1 2">
    <name type="scientific">Gigaspora margarita</name>
    <dbReference type="NCBI Taxonomy" id="4874"/>
    <lineage>
        <taxon>Eukaryota</taxon>
        <taxon>Fungi</taxon>
        <taxon>Fungi incertae sedis</taxon>
        <taxon>Mucoromycota</taxon>
        <taxon>Glomeromycotina</taxon>
        <taxon>Glomeromycetes</taxon>
        <taxon>Diversisporales</taxon>
        <taxon>Gigasporaceae</taxon>
        <taxon>Gigaspora</taxon>
    </lineage>
</organism>
<comment type="caution">
    <text evidence="1">The sequence shown here is derived from an EMBL/GenBank/DDBJ whole genome shotgun (WGS) entry which is preliminary data.</text>
</comment>